<evidence type="ECO:0000259" key="3">
    <source>
        <dbReference type="Pfam" id="PF22636"/>
    </source>
</evidence>
<dbReference type="PANTHER" id="PTHR36934:SF1">
    <property type="entry name" value="THIOESTERASE DOMAIN-CONTAINING PROTEIN"/>
    <property type="match status" value="1"/>
</dbReference>
<evidence type="ECO:0000313" key="4">
    <source>
        <dbReference type="EMBL" id="MQN00682.1"/>
    </source>
</evidence>
<feature type="active site" evidence="1">
    <location>
        <position position="33"/>
    </location>
</feature>
<feature type="binding site" evidence="2">
    <location>
        <position position="60"/>
    </location>
    <ligand>
        <name>substrate</name>
    </ligand>
</feature>
<sequence length="128" mass="13519">MLKEGISGEATTCVSTENTAVTMGSGTLPVFATPAMVALVEKAAWSSVAGELEDGQSTVGISMTLSHESATPVGLKVTVKTTLTAIDRRKLTFSWEASDEAGIIGRGTHERFIVTDEKFVAKAERKKS</sequence>
<feature type="active site" evidence="1">
    <location>
        <position position="67"/>
    </location>
</feature>
<feature type="binding site" evidence="2">
    <location>
        <position position="60"/>
    </location>
    <ligand>
        <name>CoA</name>
        <dbReference type="ChEBI" id="CHEBI:57287"/>
    </ligand>
</feature>
<dbReference type="PIRSF" id="PIRSF014972">
    <property type="entry name" value="FlK"/>
    <property type="match status" value="1"/>
</dbReference>
<proteinExistence type="predicted"/>
<feature type="binding site" evidence="2">
    <location>
        <position position="111"/>
    </location>
    <ligand>
        <name>substrate</name>
    </ligand>
</feature>
<gene>
    <name evidence="4" type="ORF">FRC54_01625</name>
</gene>
<dbReference type="Pfam" id="PF22636">
    <property type="entry name" value="FlK"/>
    <property type="match status" value="1"/>
</dbReference>
<protein>
    <submittedName>
        <fullName evidence="4">Thioesterase</fullName>
    </submittedName>
</protein>
<evidence type="ECO:0000256" key="2">
    <source>
        <dbReference type="PIRSR" id="PIRSR014972-2"/>
    </source>
</evidence>
<dbReference type="InterPro" id="IPR029069">
    <property type="entry name" value="HotDog_dom_sf"/>
</dbReference>
<keyword evidence="5" id="KW-1185">Reference proteome</keyword>
<dbReference type="EMBL" id="VOGC01000002">
    <property type="protein sequence ID" value="MQN00682.1"/>
    <property type="molecule type" value="Genomic_DNA"/>
</dbReference>
<feature type="active site" evidence="1">
    <location>
        <position position="41"/>
    </location>
</feature>
<dbReference type="PANTHER" id="PTHR36934">
    <property type="entry name" value="BLR0278 PROTEIN"/>
    <property type="match status" value="1"/>
</dbReference>
<organism evidence="4 5">
    <name type="scientific">Candidatus Weimeria bifida</name>
    <dbReference type="NCBI Taxonomy" id="2599074"/>
    <lineage>
        <taxon>Bacteria</taxon>
        <taxon>Bacillati</taxon>
        <taxon>Bacillota</taxon>
        <taxon>Clostridia</taxon>
        <taxon>Lachnospirales</taxon>
        <taxon>Lachnospiraceae</taxon>
        <taxon>Candidatus Weimeria</taxon>
    </lineage>
</organism>
<dbReference type="InterPro" id="IPR054485">
    <property type="entry name" value="FlK-like_dom"/>
</dbReference>
<dbReference type="Proteomes" id="UP000460257">
    <property type="component" value="Unassembled WGS sequence"/>
</dbReference>
<dbReference type="AlphaFoldDB" id="A0A6N7IY41"/>
<evidence type="ECO:0000313" key="5">
    <source>
        <dbReference type="Proteomes" id="UP000460257"/>
    </source>
</evidence>
<evidence type="ECO:0000256" key="1">
    <source>
        <dbReference type="PIRSR" id="PIRSR014972-1"/>
    </source>
</evidence>
<dbReference type="Gene3D" id="3.10.129.10">
    <property type="entry name" value="Hotdog Thioesterase"/>
    <property type="match status" value="1"/>
</dbReference>
<reference evidence="4" key="1">
    <citation type="journal article" date="2020" name="Appl. Environ. Microbiol.">
        <title>Medium-Chain Fatty Acid Synthesis by 'Candidatus Weimeria bifida' gen. nov., sp. nov., and 'Candidatus Pseudoramibacter fermentans' sp. nov.</title>
        <authorList>
            <person name="Scarborough M.J."/>
            <person name="Myers K.S."/>
            <person name="Donohue T.J."/>
            <person name="Noguera D.R."/>
        </authorList>
    </citation>
    <scope>NUCLEOTIDE SEQUENCE</scope>
    <source>
        <strain evidence="4">LCO1.1</strain>
    </source>
</reference>
<feature type="domain" description="Fluoroacetyl-CoA-specific thioesterase-like" evidence="3">
    <location>
        <begin position="14"/>
        <end position="116"/>
    </location>
</feature>
<dbReference type="SUPFAM" id="SSF54637">
    <property type="entry name" value="Thioesterase/thiol ester dehydrase-isomerase"/>
    <property type="match status" value="1"/>
</dbReference>
<comment type="caution">
    <text evidence="4">The sequence shown here is derived from an EMBL/GenBank/DDBJ whole genome shotgun (WGS) entry which is preliminary data.</text>
</comment>
<dbReference type="InterPro" id="IPR025540">
    <property type="entry name" value="FlK"/>
</dbReference>
<name>A0A6N7IY41_9FIRM</name>
<accession>A0A6N7IY41</accession>